<feature type="compositionally biased region" description="Basic and acidic residues" evidence="4">
    <location>
        <begin position="857"/>
        <end position="867"/>
    </location>
</feature>
<dbReference type="PANTHER" id="PTHR13091">
    <property type="entry name" value="AMPLIFIED IN BREAST CANCER 2-RELATED"/>
    <property type="match status" value="1"/>
</dbReference>
<feature type="compositionally biased region" description="Polar residues" evidence="4">
    <location>
        <begin position="844"/>
        <end position="856"/>
    </location>
</feature>
<dbReference type="GO" id="GO:0000184">
    <property type="term" value="P:nuclear-transcribed mRNA catabolic process, nonsense-mediated decay"/>
    <property type="evidence" value="ECO:0007669"/>
    <property type="project" value="UniProtKB-KW"/>
</dbReference>
<evidence type="ECO:0000256" key="2">
    <source>
        <dbReference type="ARBA" id="ARBA00023161"/>
    </source>
</evidence>
<sequence>MDSQKLPNSQPMRVLIRPPTPAPAHGSNPPIPTSLPHRPNGVAVVGFIGKRQADVTGLINRIIDSNVFGSGGLDRPFRIDRLEIGEEVQSWFRSRDISYYHDDEKGILYLQFSSTRCPVMEVDMESRMGFDSIFEDYEFGDLQAMLFIFSVCHVVIFIQEGSHFDTQTLKKFRTLQAAKNAISPYVKSLTMPPSSSGSRFSSPSRIPRSETLCNNYSHLDSRGALSRNTLATTSMPGLGSYASLLPGQCTPVTLFVYLDEFLDNIPGSSVEKPMEVPSLDQSPNMSSSLRPNFPTKGPGSVVVLARPVNESEGGSGKKLQSSLEAQIRFSIKKSRILSGSDNSYRGRNAALSNSVPLFSLDASKAVVLVDISSIQKGEALEYASCIVEDILCGKASSDALLVECHNRSVTKEDILSVKEFICRQLGILRGRGSIVSNTNSSSATGIGMVAAAAAAAAASASAASGRIFTTPELPCLDIWFSSSQLILHAILSSQHECIDKKEIIKVKPRQQNSVSPPIKGIASKVIDPLETAVYYLSSGRGLNTRFSTLWCQKALSAAMEVYLNSLPTCYSTSQHVAHLESALSAFRSMVKGPAVHLYTQKLEDQCTSIWSSGRQLCDAVSLTGKPCMHPRHNDETDTQHSSGFVFLHACACGRSRRLRSDPFDFETANVTFNCSMDCDKLLPMLQPPRGSVIGPVQHSSWNLVRVGNARYYQPSKGLIQSGFSATHKFLSKWSVLLEKPKMLNASLQKNFPVVSSHPFHSKSKNGFNADTMADQIDATRLHDNEMQGEVRIQRKSSLCDIKGEDMTNYIGKKHSNFTMRKPFSEVVAGSSSSGSAFPPLQSKMHPQQSYVGIKQQSAKDRNREKVNEFSAGQESEKVRVTLAIDKSVIDNVALSNGSGKANPFSESDTFPMHINSASEVKTVTSLKHANVFFGFEHECPHGHRFILSSEHLNELGVPYLVTEESPATFDREENHKMTEPPRVGKSGGHGKSLRQLNGIISSPSSRVRNLEKSKERTYNGYGYVDGPMHSSKPPKEQTSTIKGSALGKDLDPGLQPHSLSGASSTLSLLDRNLPLYMNCPHCVEFKNKNDETETKFAGSVSQLQRIFVVTPPFPVVLVACPVIQFEVSCLPPSIPDRETKLQFSLSCPVVLAPDSFLSLRLPFVYGVQLEDGTLHPLKPFEHQPQLTAWITSSTTLKFVSNDSNCEEGFQT</sequence>
<evidence type="ECO:0000313" key="6">
    <source>
        <dbReference type="Proteomes" id="UP001152523"/>
    </source>
</evidence>
<dbReference type="Proteomes" id="UP001152523">
    <property type="component" value="Unassembled WGS sequence"/>
</dbReference>
<feature type="compositionally biased region" description="Polar residues" evidence="4">
    <location>
        <begin position="1"/>
        <end position="11"/>
    </location>
</feature>
<gene>
    <name evidence="5" type="ORF">CEPIT_LOCUS8252</name>
</gene>
<reference evidence="5" key="1">
    <citation type="submission" date="2022-07" db="EMBL/GenBank/DDBJ databases">
        <authorList>
            <person name="Macas J."/>
            <person name="Novak P."/>
            <person name="Neumann P."/>
        </authorList>
    </citation>
    <scope>NUCLEOTIDE SEQUENCE</scope>
</reference>
<feature type="region of interest" description="Disordered" evidence="4">
    <location>
        <begin position="972"/>
        <end position="996"/>
    </location>
</feature>
<feature type="region of interest" description="Disordered" evidence="4">
    <location>
        <begin position="828"/>
        <end position="872"/>
    </location>
</feature>
<feature type="region of interest" description="Disordered" evidence="4">
    <location>
        <begin position="1"/>
        <end position="37"/>
    </location>
</feature>
<dbReference type="EMBL" id="CAMAPF010000040">
    <property type="protein sequence ID" value="CAH9082850.1"/>
    <property type="molecule type" value="Genomic_DNA"/>
</dbReference>
<organism evidence="5 6">
    <name type="scientific">Cuscuta epithymum</name>
    <dbReference type="NCBI Taxonomy" id="186058"/>
    <lineage>
        <taxon>Eukaryota</taxon>
        <taxon>Viridiplantae</taxon>
        <taxon>Streptophyta</taxon>
        <taxon>Embryophyta</taxon>
        <taxon>Tracheophyta</taxon>
        <taxon>Spermatophyta</taxon>
        <taxon>Magnoliopsida</taxon>
        <taxon>eudicotyledons</taxon>
        <taxon>Gunneridae</taxon>
        <taxon>Pentapetalae</taxon>
        <taxon>asterids</taxon>
        <taxon>lamiids</taxon>
        <taxon>Solanales</taxon>
        <taxon>Convolvulaceae</taxon>
        <taxon>Cuscuteae</taxon>
        <taxon>Cuscuta</taxon>
        <taxon>Cuscuta subgen. Cuscuta</taxon>
    </lineage>
</organism>
<evidence type="ECO:0000256" key="4">
    <source>
        <dbReference type="SAM" id="MobiDB-lite"/>
    </source>
</evidence>
<comment type="caution">
    <text evidence="5">The sequence shown here is derived from an EMBL/GenBank/DDBJ whole genome shotgun (WGS) entry which is preliminary data.</text>
</comment>
<proteinExistence type="inferred from homology"/>
<evidence type="ECO:0000256" key="3">
    <source>
        <dbReference type="ARBA" id="ARBA00029509"/>
    </source>
</evidence>
<dbReference type="AlphaFoldDB" id="A0AAV0CUF1"/>
<comment type="similarity">
    <text evidence="1">Belongs to the SMG8 family.</text>
</comment>
<dbReference type="PANTHER" id="PTHR13091:SF0">
    <property type="entry name" value="NONSENSE-MEDIATED MRNA DECAY FACTOR SMG8"/>
    <property type="match status" value="1"/>
</dbReference>
<feature type="compositionally biased region" description="Low complexity" evidence="4">
    <location>
        <begin position="828"/>
        <end position="838"/>
    </location>
</feature>
<evidence type="ECO:0000313" key="5">
    <source>
        <dbReference type="EMBL" id="CAH9082850.1"/>
    </source>
</evidence>
<protein>
    <recommendedName>
        <fullName evidence="3">Nonsense-mediated mRNA decay factor SMG8</fullName>
    </recommendedName>
</protein>
<accession>A0AAV0CUF1</accession>
<keyword evidence="6" id="KW-1185">Reference proteome</keyword>
<feature type="region of interest" description="Disordered" evidence="4">
    <location>
        <begin position="1018"/>
        <end position="1045"/>
    </location>
</feature>
<dbReference type="InterPro" id="IPR019354">
    <property type="entry name" value="SMG8-like"/>
</dbReference>
<keyword evidence="2" id="KW-0866">Nonsense-mediated mRNA decay</keyword>
<evidence type="ECO:0000256" key="1">
    <source>
        <dbReference type="ARBA" id="ARBA00006443"/>
    </source>
</evidence>
<name>A0AAV0CUF1_9ASTE</name>
<dbReference type="Pfam" id="PF10220">
    <property type="entry name" value="Smg8_Smg9"/>
    <property type="match status" value="3"/>
</dbReference>